<comment type="caution">
    <text evidence="1">The sequence shown here is derived from an EMBL/GenBank/DDBJ whole genome shotgun (WGS) entry which is preliminary data.</text>
</comment>
<protein>
    <submittedName>
        <fullName evidence="1">Uncharacterized protein</fullName>
    </submittedName>
</protein>
<reference evidence="1 2" key="1">
    <citation type="journal article" date="2013" name="Mar. Genomics">
        <title>Expression of sulfatases in Rhodopirellula baltica and the diversity of sulfatases in the genus Rhodopirellula.</title>
        <authorList>
            <person name="Wegner C.E."/>
            <person name="Richter-Heitmann T."/>
            <person name="Klindworth A."/>
            <person name="Klockow C."/>
            <person name="Richter M."/>
            <person name="Achstetter T."/>
            <person name="Glockner F.O."/>
            <person name="Harder J."/>
        </authorList>
    </citation>
    <scope>NUCLEOTIDE SEQUENCE [LARGE SCALE GENOMIC DNA]</scope>
    <source>
        <strain evidence="1 2">SWK14</strain>
    </source>
</reference>
<accession>L7CFM5</accession>
<evidence type="ECO:0000313" key="2">
    <source>
        <dbReference type="Proteomes" id="UP000010959"/>
    </source>
</evidence>
<evidence type="ECO:0000313" key="1">
    <source>
        <dbReference type="EMBL" id="ELP33029.1"/>
    </source>
</evidence>
<dbReference type="EMBL" id="AMWG01000075">
    <property type="protein sequence ID" value="ELP33029.1"/>
    <property type="molecule type" value="Genomic_DNA"/>
</dbReference>
<dbReference type="Proteomes" id="UP000010959">
    <property type="component" value="Unassembled WGS sequence"/>
</dbReference>
<name>L7CFM5_RHOBT</name>
<proteinExistence type="predicted"/>
<gene>
    <name evidence="1" type="ORF">RBSWK_02875</name>
</gene>
<sequence length="40" mass="4425">MLSADRRNSLDNISFLKNRELQWLLGCTGSVEQLCGGAID</sequence>
<dbReference type="AlphaFoldDB" id="L7CFM5"/>
<organism evidence="1 2">
    <name type="scientific">Rhodopirellula baltica SWK14</name>
    <dbReference type="NCBI Taxonomy" id="993516"/>
    <lineage>
        <taxon>Bacteria</taxon>
        <taxon>Pseudomonadati</taxon>
        <taxon>Planctomycetota</taxon>
        <taxon>Planctomycetia</taxon>
        <taxon>Pirellulales</taxon>
        <taxon>Pirellulaceae</taxon>
        <taxon>Rhodopirellula</taxon>
    </lineage>
</organism>